<keyword evidence="2" id="KW-1185">Reference proteome</keyword>
<organism evidence="1 2">
    <name type="scientific">Roseateles hydrophilus</name>
    <dbReference type="NCBI Taxonomy" id="2975054"/>
    <lineage>
        <taxon>Bacteria</taxon>
        <taxon>Pseudomonadati</taxon>
        <taxon>Pseudomonadota</taxon>
        <taxon>Betaproteobacteria</taxon>
        <taxon>Burkholderiales</taxon>
        <taxon>Sphaerotilaceae</taxon>
        <taxon>Roseateles</taxon>
    </lineage>
</organism>
<sequence length="418" mass="45086">MKAVEVFTPGKEPGITYIDDHLKERAGRLADALSSGATVISLSGPSKSGKTVFIEKNIGKDRLIQVTGAGVTDTAKLWDRVFDLIGTPTGKSVTTTTSNESSLGGKLGGEAGVPFLAKGSGEVSAGYKSGGSSAEKVDTSIDYLQLLIRELGGTGLVVFIDDFHYIPSDVQVELSNQIKEAIRNDVIFVVASVPYHSDDAIRANPDLRGRMIKLDFDYWRPDELAKIAQKGFEALNASASPAYVTALASEAAGSPQLMQSLCLNTCFENDVRERADGAVRQLASDRAAIEKVCSRAVAIADYSSTVAKMKQGPKTRGTERNSYLTSSQDVVDVYPLILRAIAQDPPELTLRYPNLQGRIQSLCVKDHPSGSSVTGACSHMAGIANDSENRNVIEWDGGSDVFDIRDPYLLFYLRWSDY</sequence>
<reference evidence="1" key="1">
    <citation type="submission" date="2022-08" db="EMBL/GenBank/DDBJ databases">
        <title>Genome sequencing of Pelomonas sp. UHG3.</title>
        <authorList>
            <person name="So Y."/>
        </authorList>
    </citation>
    <scope>NUCLEOTIDE SEQUENCE</scope>
    <source>
        <strain evidence="1">UHG3</strain>
    </source>
</reference>
<name>A0ACC6C6U0_9BURK</name>
<dbReference type="EMBL" id="JAPPUY010000001">
    <property type="protein sequence ID" value="MCY4744136.1"/>
    <property type="molecule type" value="Genomic_DNA"/>
</dbReference>
<evidence type="ECO:0000313" key="2">
    <source>
        <dbReference type="Proteomes" id="UP001076464"/>
    </source>
</evidence>
<accession>A0ACC6C6U0</accession>
<gene>
    <name evidence="1" type="ORF">NYO99_04055</name>
</gene>
<evidence type="ECO:0000313" key="1">
    <source>
        <dbReference type="EMBL" id="MCY4744136.1"/>
    </source>
</evidence>
<dbReference type="Proteomes" id="UP001076464">
    <property type="component" value="Unassembled WGS sequence"/>
</dbReference>
<protein>
    <submittedName>
        <fullName evidence="1">Uncharacterized protein</fullName>
    </submittedName>
</protein>
<comment type="caution">
    <text evidence="1">The sequence shown here is derived from an EMBL/GenBank/DDBJ whole genome shotgun (WGS) entry which is preliminary data.</text>
</comment>
<proteinExistence type="predicted"/>